<name>A0A9N9GGR0_9GLOM</name>
<dbReference type="InterPro" id="IPR000719">
    <property type="entry name" value="Prot_kinase_dom"/>
</dbReference>
<dbReference type="EMBL" id="CAJVPZ010008736">
    <property type="protein sequence ID" value="CAG8601207.1"/>
    <property type="molecule type" value="Genomic_DNA"/>
</dbReference>
<organism evidence="2 3">
    <name type="scientific">Racocetra fulgida</name>
    <dbReference type="NCBI Taxonomy" id="60492"/>
    <lineage>
        <taxon>Eukaryota</taxon>
        <taxon>Fungi</taxon>
        <taxon>Fungi incertae sedis</taxon>
        <taxon>Mucoromycota</taxon>
        <taxon>Glomeromycotina</taxon>
        <taxon>Glomeromycetes</taxon>
        <taxon>Diversisporales</taxon>
        <taxon>Gigasporaceae</taxon>
        <taxon>Racocetra</taxon>
    </lineage>
</organism>
<keyword evidence="3" id="KW-1185">Reference proteome</keyword>
<evidence type="ECO:0000259" key="1">
    <source>
        <dbReference type="PROSITE" id="PS50011"/>
    </source>
</evidence>
<evidence type="ECO:0000313" key="2">
    <source>
        <dbReference type="EMBL" id="CAG8601207.1"/>
    </source>
</evidence>
<accession>A0A9N9GGR0</accession>
<dbReference type="InterPro" id="IPR011009">
    <property type="entry name" value="Kinase-like_dom_sf"/>
</dbReference>
<sequence length="76" mass="8687">KLDILRYIAYGLALIHKEGLMHKDFHSGNLVGTSLEYNYYITDFGLCKPIGSKDTRIYGVLPYVAPEVLDFEQMQC</sequence>
<dbReference type="Proteomes" id="UP000789396">
    <property type="component" value="Unassembled WGS sequence"/>
</dbReference>
<proteinExistence type="predicted"/>
<dbReference type="PROSITE" id="PS50011">
    <property type="entry name" value="PROTEIN_KINASE_DOM"/>
    <property type="match status" value="1"/>
</dbReference>
<dbReference type="SUPFAM" id="SSF56112">
    <property type="entry name" value="Protein kinase-like (PK-like)"/>
    <property type="match status" value="1"/>
</dbReference>
<dbReference type="OrthoDB" id="2434253at2759"/>
<evidence type="ECO:0000313" key="3">
    <source>
        <dbReference type="Proteomes" id="UP000789396"/>
    </source>
</evidence>
<dbReference type="GO" id="GO:0005524">
    <property type="term" value="F:ATP binding"/>
    <property type="evidence" value="ECO:0007669"/>
    <property type="project" value="InterPro"/>
</dbReference>
<feature type="domain" description="Protein kinase" evidence="1">
    <location>
        <begin position="1"/>
        <end position="76"/>
    </location>
</feature>
<dbReference type="Pfam" id="PF00069">
    <property type="entry name" value="Pkinase"/>
    <property type="match status" value="1"/>
</dbReference>
<comment type="caution">
    <text evidence="2">The sequence shown here is derived from an EMBL/GenBank/DDBJ whole genome shotgun (WGS) entry which is preliminary data.</text>
</comment>
<dbReference type="Gene3D" id="1.10.510.10">
    <property type="entry name" value="Transferase(Phosphotransferase) domain 1"/>
    <property type="match status" value="1"/>
</dbReference>
<feature type="non-terminal residue" evidence="2">
    <location>
        <position position="1"/>
    </location>
</feature>
<reference evidence="2" key="1">
    <citation type="submission" date="2021-06" db="EMBL/GenBank/DDBJ databases">
        <authorList>
            <person name="Kallberg Y."/>
            <person name="Tangrot J."/>
            <person name="Rosling A."/>
        </authorList>
    </citation>
    <scope>NUCLEOTIDE SEQUENCE</scope>
    <source>
        <strain evidence="2">IN212</strain>
    </source>
</reference>
<dbReference type="GO" id="GO:0004672">
    <property type="term" value="F:protein kinase activity"/>
    <property type="evidence" value="ECO:0007669"/>
    <property type="project" value="InterPro"/>
</dbReference>
<gene>
    <name evidence="2" type="ORF">RFULGI_LOCUS6609</name>
</gene>
<dbReference type="AlphaFoldDB" id="A0A9N9GGR0"/>
<protein>
    <submittedName>
        <fullName evidence="2">2755_t:CDS:1</fullName>
    </submittedName>
</protein>